<name>H3AU48_LATCH</name>
<reference evidence="7" key="2">
    <citation type="submission" date="2025-08" db="UniProtKB">
        <authorList>
            <consortium name="Ensembl"/>
        </authorList>
    </citation>
    <scope>IDENTIFICATION</scope>
</reference>
<dbReference type="FunFam" id="2.30.110.10:FF:000004">
    <property type="entry name" value="Cellular repressor of E1A-stimulated genes 1"/>
    <property type="match status" value="1"/>
</dbReference>
<dbReference type="InterPro" id="IPR012349">
    <property type="entry name" value="Split_barrel_FMN-bd"/>
</dbReference>
<dbReference type="EMBL" id="AFYH01136370">
    <property type="status" value="NOT_ANNOTATED_CDS"/>
    <property type="molecule type" value="Genomic_DNA"/>
</dbReference>
<feature type="domain" description="CREG-like beta-barrel" evidence="6">
    <location>
        <begin position="135"/>
        <end position="299"/>
    </location>
</feature>
<keyword evidence="4" id="KW-0732">Signal</keyword>
<keyword evidence="8" id="KW-1185">Reference proteome</keyword>
<dbReference type="OMA" id="HASSWGC"/>
<dbReference type="eggNOG" id="KOG3374">
    <property type="taxonomic scope" value="Eukaryota"/>
</dbReference>
<evidence type="ECO:0000256" key="3">
    <source>
        <dbReference type="ARBA" id="ARBA00022525"/>
    </source>
</evidence>
<dbReference type="OrthoDB" id="9869319at2759"/>
<evidence type="ECO:0000259" key="6">
    <source>
        <dbReference type="Pfam" id="PF13883"/>
    </source>
</evidence>
<dbReference type="KEGG" id="lcm:102359436"/>
<dbReference type="PIRSF" id="PIRSF036911">
    <property type="entry name" value="CREG"/>
    <property type="match status" value="1"/>
</dbReference>
<comment type="similarity">
    <text evidence="2">Belongs to the CREG family.</text>
</comment>
<evidence type="ECO:0000256" key="1">
    <source>
        <dbReference type="ARBA" id="ARBA00004613"/>
    </source>
</evidence>
<dbReference type="GO" id="GO:0012505">
    <property type="term" value="C:endomembrane system"/>
    <property type="evidence" value="ECO:0007669"/>
    <property type="project" value="UniProtKB-ARBA"/>
</dbReference>
<gene>
    <name evidence="7" type="primary">CREG2</name>
</gene>
<dbReference type="CTD" id="200407"/>
<evidence type="ECO:0000256" key="5">
    <source>
        <dbReference type="ARBA" id="ARBA00023180"/>
    </source>
</evidence>
<keyword evidence="3" id="KW-0964">Secreted</keyword>
<dbReference type="HOGENOM" id="CLU_083635_0_0_1"/>
<dbReference type="GeneID" id="102359436"/>
<dbReference type="Ensembl" id="ENSLACT00000013265.1">
    <property type="protein sequence ID" value="ENSLACP00000013169.1"/>
    <property type="gene ID" value="ENSLACG00000011599.1"/>
</dbReference>
<dbReference type="Pfam" id="PF13883">
    <property type="entry name" value="CREG_beta-barrel"/>
    <property type="match status" value="1"/>
</dbReference>
<dbReference type="InterPro" id="IPR055343">
    <property type="entry name" value="CREG_beta-barrel"/>
</dbReference>
<evidence type="ECO:0000313" key="8">
    <source>
        <dbReference type="Proteomes" id="UP000008672"/>
    </source>
</evidence>
<dbReference type="EMBL" id="AFYH01136371">
    <property type="status" value="NOT_ANNOTATED_CDS"/>
    <property type="molecule type" value="Genomic_DNA"/>
</dbReference>
<accession>H3AU48</accession>
<comment type="subcellular location">
    <subcellularLocation>
        <location evidence="1">Secreted</location>
    </subcellularLocation>
</comment>
<reference evidence="7" key="3">
    <citation type="submission" date="2025-09" db="UniProtKB">
        <authorList>
            <consortium name="Ensembl"/>
        </authorList>
    </citation>
    <scope>IDENTIFICATION</scope>
</reference>
<dbReference type="GO" id="GO:0005737">
    <property type="term" value="C:cytoplasm"/>
    <property type="evidence" value="ECO:0007669"/>
    <property type="project" value="UniProtKB-ARBA"/>
</dbReference>
<evidence type="ECO:0000313" key="7">
    <source>
        <dbReference type="Ensembl" id="ENSLACP00000013169.1"/>
    </source>
</evidence>
<dbReference type="RefSeq" id="XP_006002962.1">
    <property type="nucleotide sequence ID" value="XM_006002900.3"/>
</dbReference>
<evidence type="ECO:0000256" key="4">
    <source>
        <dbReference type="ARBA" id="ARBA00022729"/>
    </source>
</evidence>
<dbReference type="FunCoup" id="H3AU48">
    <property type="interactions" value="90"/>
</dbReference>
<dbReference type="PANTHER" id="PTHR13343">
    <property type="entry name" value="CREG1 PROTEIN"/>
    <property type="match status" value="1"/>
</dbReference>
<evidence type="ECO:0000256" key="2">
    <source>
        <dbReference type="ARBA" id="ARBA00009230"/>
    </source>
</evidence>
<dbReference type="GO" id="GO:0005615">
    <property type="term" value="C:extracellular space"/>
    <property type="evidence" value="ECO:0007669"/>
    <property type="project" value="TreeGrafter"/>
</dbReference>
<reference evidence="8" key="1">
    <citation type="submission" date="2011-08" db="EMBL/GenBank/DDBJ databases">
        <title>The draft genome of Latimeria chalumnae.</title>
        <authorList>
            <person name="Di Palma F."/>
            <person name="Alfoldi J."/>
            <person name="Johnson J."/>
            <person name="Berlin A."/>
            <person name="Gnerre S."/>
            <person name="Jaffe D."/>
            <person name="MacCallum I."/>
            <person name="Young S."/>
            <person name="Walker B.J."/>
            <person name="Lander E."/>
            <person name="Lindblad-Toh K."/>
        </authorList>
    </citation>
    <scope>NUCLEOTIDE SEQUENCE [LARGE SCALE GENOMIC DNA]</scope>
    <source>
        <strain evidence="8">Wild caught</strain>
    </source>
</reference>
<dbReference type="GeneTree" id="ENSGT00390000005914"/>
<dbReference type="AlphaFoldDB" id="H3AU48"/>
<dbReference type="PANTHER" id="PTHR13343:SF15">
    <property type="entry name" value="PROTEIN CREG2"/>
    <property type="match status" value="1"/>
</dbReference>
<organism evidence="7 8">
    <name type="scientific">Latimeria chalumnae</name>
    <name type="common">Coelacanth</name>
    <dbReference type="NCBI Taxonomy" id="7897"/>
    <lineage>
        <taxon>Eukaryota</taxon>
        <taxon>Metazoa</taxon>
        <taxon>Chordata</taxon>
        <taxon>Craniata</taxon>
        <taxon>Vertebrata</taxon>
        <taxon>Euteleostomi</taxon>
        <taxon>Coelacanthiformes</taxon>
        <taxon>Coelacanthidae</taxon>
        <taxon>Latimeria</taxon>
    </lineage>
</organism>
<dbReference type="Gene3D" id="2.30.110.10">
    <property type="entry name" value="Electron Transport, Fmn-binding Protein, Chain A"/>
    <property type="match status" value="1"/>
</dbReference>
<dbReference type="Proteomes" id="UP000008672">
    <property type="component" value="Unassembled WGS sequence"/>
</dbReference>
<dbReference type="InterPro" id="IPR014631">
    <property type="entry name" value="CREG"/>
</dbReference>
<dbReference type="SUPFAM" id="SSF50475">
    <property type="entry name" value="FMN-binding split barrel"/>
    <property type="match status" value="1"/>
</dbReference>
<protein>
    <submittedName>
        <fullName evidence="7">Cellular repressor of E1A stimulateds 2</fullName>
    </submittedName>
</protein>
<proteinExistence type="inferred from homology"/>
<sequence length="305" mass="34372">MKVVIYNRVFLQKKKMSLYFDQTMSKLTVPALLFFCLSNLLPAAGGYVIVNSVSWAVTNEVEEELDSSSTETIPALLEETSSIWKQSYPASVYNGEGEGGSMQRARGSKQVSFPSRMFSYRKEGVRLSEAPLSPHEELARTARYLAHSSTWGFLAAVSSMEKIKGVPLGNIFCTSDGPIDNSTGIPFFYVSPKDITVTDLRINSAASLTFSEVEGNYCRQNVIDPEDPRCVRLTLVGHMVVVPREETEFAKQAVFSRHPTMKKWPSDHDWFFMKMNIEQVWLRHWLGSISPIHLEDYFKASVTKA</sequence>
<dbReference type="InParanoid" id="H3AU48"/>
<keyword evidence="5" id="KW-0325">Glycoprotein</keyword>